<dbReference type="OrthoDB" id="1201990at2"/>
<accession>S0LFZ5</accession>
<dbReference type="Proteomes" id="UP000015961">
    <property type="component" value="Unassembled WGS sequence"/>
</dbReference>
<sequence length="172" mass="20614">MKIAVMGYSGSGKSTLTNTLAKIYQTPALYLDQVHFDAGWKERNPQDSLAIVEKTLEKEWIIDGNYREFFYEERLEQADRIYVLLFSRWRCLARVLKRTLRYYGKVRPDMAEDCPEKFDLAFIWWILYEGRTRSRRQAFQQIARMYPNKVTVIYNQKQLDHVYQTLKKADPH</sequence>
<evidence type="ECO:0000313" key="1">
    <source>
        <dbReference type="EMBL" id="EOT86960.1"/>
    </source>
</evidence>
<evidence type="ECO:0008006" key="3">
    <source>
        <dbReference type="Google" id="ProtNLM"/>
    </source>
</evidence>
<gene>
    <name evidence="1" type="ORF">I573_00014</name>
</gene>
<dbReference type="eggNOG" id="COG0563">
    <property type="taxonomic scope" value="Bacteria"/>
</dbReference>
<comment type="caution">
    <text evidence="1">The sequence shown here is derived from an EMBL/GenBank/DDBJ whole genome shotgun (WGS) entry which is preliminary data.</text>
</comment>
<reference evidence="1 2" key="1">
    <citation type="submission" date="2013-03" db="EMBL/GenBank/DDBJ databases">
        <title>The Genome Sequence of Enterococcus sulfureus ATCC_49903 (PacBio/Illumina hybrid assembly).</title>
        <authorList>
            <consortium name="The Broad Institute Genomics Platform"/>
            <consortium name="The Broad Institute Genome Sequencing Center for Infectious Disease"/>
            <person name="Earl A."/>
            <person name="Russ C."/>
            <person name="Gilmore M."/>
            <person name="Surin D."/>
            <person name="Walker B."/>
            <person name="Young S."/>
            <person name="Zeng Q."/>
            <person name="Gargeya S."/>
            <person name="Fitzgerald M."/>
            <person name="Haas B."/>
            <person name="Abouelleil A."/>
            <person name="Allen A.W."/>
            <person name="Alvarado L."/>
            <person name="Arachchi H.M."/>
            <person name="Berlin A.M."/>
            <person name="Chapman S.B."/>
            <person name="Gainer-Dewar J."/>
            <person name="Goldberg J."/>
            <person name="Griggs A."/>
            <person name="Gujja S."/>
            <person name="Hansen M."/>
            <person name="Howarth C."/>
            <person name="Imamovic A."/>
            <person name="Ireland A."/>
            <person name="Larimer J."/>
            <person name="McCowan C."/>
            <person name="Murphy C."/>
            <person name="Pearson M."/>
            <person name="Poon T.W."/>
            <person name="Priest M."/>
            <person name="Roberts A."/>
            <person name="Saif S."/>
            <person name="Shea T."/>
            <person name="Sisk P."/>
            <person name="Sykes S."/>
            <person name="Wortman J."/>
            <person name="Nusbaum C."/>
            <person name="Birren B."/>
        </authorList>
    </citation>
    <scope>NUCLEOTIDE SEQUENCE [LARGE SCALE GENOMIC DNA]</scope>
    <source>
        <strain evidence="1 2">ATCC 49903</strain>
    </source>
</reference>
<dbReference type="PATRIC" id="fig|1140003.3.peg.13"/>
<proteinExistence type="predicted"/>
<dbReference type="SUPFAM" id="SSF52540">
    <property type="entry name" value="P-loop containing nucleoside triphosphate hydrolases"/>
    <property type="match status" value="1"/>
</dbReference>
<dbReference type="PANTHER" id="PTHR37816">
    <property type="entry name" value="YALI0E33011P"/>
    <property type="match status" value="1"/>
</dbReference>
<evidence type="ECO:0000313" key="2">
    <source>
        <dbReference type="Proteomes" id="UP000015961"/>
    </source>
</evidence>
<dbReference type="PANTHER" id="PTHR37816:SF3">
    <property type="entry name" value="MODULATES DNA TOPOLOGY"/>
    <property type="match status" value="1"/>
</dbReference>
<name>S0LFZ5_9ENTE</name>
<dbReference type="Gene3D" id="3.40.50.300">
    <property type="entry name" value="P-loop containing nucleotide triphosphate hydrolases"/>
    <property type="match status" value="1"/>
</dbReference>
<organism evidence="1 2">
    <name type="scientific">Enterococcus sulfureus ATCC 49903</name>
    <dbReference type="NCBI Taxonomy" id="1140003"/>
    <lineage>
        <taxon>Bacteria</taxon>
        <taxon>Bacillati</taxon>
        <taxon>Bacillota</taxon>
        <taxon>Bacilli</taxon>
        <taxon>Lactobacillales</taxon>
        <taxon>Enterococcaceae</taxon>
        <taxon>Enterococcus</taxon>
    </lineage>
</organism>
<keyword evidence="2" id="KW-1185">Reference proteome</keyword>
<dbReference type="STRING" id="1140003.OMY_00015"/>
<dbReference type="RefSeq" id="WP_016184508.1">
    <property type="nucleotide sequence ID" value="NZ_ASWO01000001.1"/>
</dbReference>
<dbReference type="AlphaFoldDB" id="S0LFZ5"/>
<dbReference type="EMBL" id="ASWO01000001">
    <property type="protein sequence ID" value="EOT86960.1"/>
    <property type="molecule type" value="Genomic_DNA"/>
</dbReference>
<protein>
    <recommendedName>
        <fullName evidence="3">DNA topology modulation protein FlaR</fullName>
    </recommendedName>
</protein>
<dbReference type="InterPro" id="IPR027417">
    <property type="entry name" value="P-loop_NTPase"/>
</dbReference>
<dbReference type="InterPro" id="IPR052922">
    <property type="entry name" value="Cytidylate_Kinase-2"/>
</dbReference>